<proteinExistence type="inferred from homology"/>
<evidence type="ECO:0000256" key="1">
    <source>
        <dbReference type="ARBA" id="ARBA00002738"/>
    </source>
</evidence>
<evidence type="ECO:0000313" key="10">
    <source>
        <dbReference type="Proteomes" id="UP000253551"/>
    </source>
</evidence>
<sequence length="304" mass="35457">AVATYKPEMFKDIFGPTTNTISTSVSAPKRFGSSLKKMNIPKKKKIVEDSQGPVNIMDDINKTINKQEEASYECPFCFEELVPPYPEELRKAIEETKKKQSMLEETQRKNYETKVIKEKAEGKVYIEPFMLDKESLSEHDRKIVCHMHKMELELKPLARERGYPEHIDFDSLKSRIEGFKSDLLDIIHGQVESDYFLEEKRKIKQLGANKARDTAELINYFQHTLPGYYGMKGMEIIMKIVGDLFLEKELDKSKCHPLRPFEYIQRVLVPECGIRLIEKDMKVDKKKAKKIMEESIEFGKKYSL</sequence>
<evidence type="ECO:0000256" key="6">
    <source>
        <dbReference type="ARBA" id="ARBA00022490"/>
    </source>
</evidence>
<keyword evidence="6" id="KW-0963">Cytoplasm</keyword>
<dbReference type="GO" id="GO:0005737">
    <property type="term" value="C:cytoplasm"/>
    <property type="evidence" value="ECO:0007669"/>
    <property type="project" value="UniProtKB-SubCell"/>
</dbReference>
<feature type="domain" description="Restriction of telomere capping protein 4 C-terminal" evidence="8">
    <location>
        <begin position="186"/>
        <end position="301"/>
    </location>
</feature>
<dbReference type="Pfam" id="PF14474">
    <property type="entry name" value="RTC4"/>
    <property type="match status" value="1"/>
</dbReference>
<dbReference type="SMART" id="SM01312">
    <property type="entry name" value="RTC4"/>
    <property type="match status" value="1"/>
</dbReference>
<dbReference type="EMBL" id="PJQM01003228">
    <property type="protein sequence ID" value="RCH90034.1"/>
    <property type="molecule type" value="Genomic_DNA"/>
</dbReference>
<dbReference type="OrthoDB" id="128308at2759"/>
<evidence type="ECO:0000313" key="9">
    <source>
        <dbReference type="EMBL" id="RCH90034.1"/>
    </source>
</evidence>
<evidence type="ECO:0000256" key="5">
    <source>
        <dbReference type="ARBA" id="ARBA00015162"/>
    </source>
</evidence>
<dbReference type="Proteomes" id="UP000253551">
    <property type="component" value="Unassembled WGS sequence"/>
</dbReference>
<gene>
    <name evidence="9" type="ORF">CU098_009933</name>
</gene>
<protein>
    <recommendedName>
        <fullName evidence="5">Restriction of telomere capping protein 4</fullName>
    </recommendedName>
</protein>
<dbReference type="PANTHER" id="PTHR41391:SF1">
    <property type="entry name" value="RESTRICTION OF TELOMERE CAPPING PROTEIN 4"/>
    <property type="match status" value="1"/>
</dbReference>
<evidence type="ECO:0000259" key="8">
    <source>
        <dbReference type="SMART" id="SM01312"/>
    </source>
</evidence>
<keyword evidence="10" id="KW-1185">Reference proteome</keyword>
<evidence type="ECO:0000256" key="2">
    <source>
        <dbReference type="ARBA" id="ARBA00004123"/>
    </source>
</evidence>
<comment type="function">
    <text evidence="1">May be involved in a process influencing telomere capping.</text>
</comment>
<dbReference type="STRING" id="4846.A0A367JJA6"/>
<feature type="non-terminal residue" evidence="9">
    <location>
        <position position="1"/>
    </location>
</feature>
<accession>A0A367JJA6</accession>
<dbReference type="InterPro" id="IPR039024">
    <property type="entry name" value="RTC4"/>
</dbReference>
<name>A0A367JJA6_RHIST</name>
<evidence type="ECO:0000256" key="7">
    <source>
        <dbReference type="ARBA" id="ARBA00023242"/>
    </source>
</evidence>
<comment type="subcellular location">
    <subcellularLocation>
        <location evidence="3">Cytoplasm</location>
    </subcellularLocation>
    <subcellularLocation>
        <location evidence="2">Nucleus</location>
    </subcellularLocation>
</comment>
<organism evidence="9 10">
    <name type="scientific">Rhizopus stolonifer</name>
    <name type="common">Rhizopus nigricans</name>
    <dbReference type="NCBI Taxonomy" id="4846"/>
    <lineage>
        <taxon>Eukaryota</taxon>
        <taxon>Fungi</taxon>
        <taxon>Fungi incertae sedis</taxon>
        <taxon>Mucoromycota</taxon>
        <taxon>Mucoromycotina</taxon>
        <taxon>Mucoromycetes</taxon>
        <taxon>Mucorales</taxon>
        <taxon>Mucorineae</taxon>
        <taxon>Rhizopodaceae</taxon>
        <taxon>Rhizopus</taxon>
    </lineage>
</organism>
<comment type="similarity">
    <text evidence="4">Belongs to the RTC4 family.</text>
</comment>
<dbReference type="AlphaFoldDB" id="A0A367JJA6"/>
<evidence type="ECO:0000256" key="4">
    <source>
        <dbReference type="ARBA" id="ARBA00009461"/>
    </source>
</evidence>
<dbReference type="InterPro" id="IPR028094">
    <property type="entry name" value="RTC4_C"/>
</dbReference>
<comment type="caution">
    <text evidence="9">The sequence shown here is derived from an EMBL/GenBank/DDBJ whole genome shotgun (WGS) entry which is preliminary data.</text>
</comment>
<dbReference type="GO" id="GO:0005634">
    <property type="term" value="C:nucleus"/>
    <property type="evidence" value="ECO:0007669"/>
    <property type="project" value="UniProtKB-SubCell"/>
</dbReference>
<keyword evidence="7" id="KW-0539">Nucleus</keyword>
<dbReference type="PANTHER" id="PTHR41391">
    <property type="entry name" value="RESTRICTION OF TELOMERE CAPPING PROTEIN 4"/>
    <property type="match status" value="1"/>
</dbReference>
<reference evidence="9 10" key="1">
    <citation type="journal article" date="2018" name="G3 (Bethesda)">
        <title>Phylogenetic and Phylogenomic Definition of Rhizopus Species.</title>
        <authorList>
            <person name="Gryganskyi A.P."/>
            <person name="Golan J."/>
            <person name="Dolatabadi S."/>
            <person name="Mondo S."/>
            <person name="Robb S."/>
            <person name="Idnurm A."/>
            <person name="Muszewska A."/>
            <person name="Steczkiewicz K."/>
            <person name="Masonjones S."/>
            <person name="Liao H.L."/>
            <person name="Gajdeczka M.T."/>
            <person name="Anike F."/>
            <person name="Vuek A."/>
            <person name="Anishchenko I.M."/>
            <person name="Voigt K."/>
            <person name="de Hoog G.S."/>
            <person name="Smith M.E."/>
            <person name="Heitman J."/>
            <person name="Vilgalys R."/>
            <person name="Stajich J.E."/>
        </authorList>
    </citation>
    <scope>NUCLEOTIDE SEQUENCE [LARGE SCALE GENOMIC DNA]</scope>
    <source>
        <strain evidence="9 10">LSU 92-RS-03</strain>
    </source>
</reference>
<evidence type="ECO:0000256" key="3">
    <source>
        <dbReference type="ARBA" id="ARBA00004496"/>
    </source>
</evidence>